<dbReference type="SUPFAM" id="SSF56801">
    <property type="entry name" value="Acetyl-CoA synthetase-like"/>
    <property type="match status" value="1"/>
</dbReference>
<evidence type="ECO:0000259" key="4">
    <source>
        <dbReference type="Pfam" id="PF16177"/>
    </source>
</evidence>
<evidence type="ECO:0000313" key="5">
    <source>
        <dbReference type="EMBL" id="KLO15119.1"/>
    </source>
</evidence>
<protein>
    <submittedName>
        <fullName evidence="5">Acetyl-CoA synthetase-like protein</fullName>
    </submittedName>
</protein>
<gene>
    <name evidence="5" type="ORF">SCHPADRAFT_914574</name>
</gene>
<dbReference type="Pfam" id="PF00501">
    <property type="entry name" value="AMP-binding"/>
    <property type="match status" value="1"/>
</dbReference>
<dbReference type="Gene3D" id="3.30.300.30">
    <property type="match status" value="1"/>
</dbReference>
<reference evidence="5 6" key="1">
    <citation type="submission" date="2015-04" db="EMBL/GenBank/DDBJ databases">
        <title>Complete genome sequence of Schizopora paradoxa KUC8140, a cosmopolitan wood degrader in East Asia.</title>
        <authorList>
            <consortium name="DOE Joint Genome Institute"/>
            <person name="Min B."/>
            <person name="Park H."/>
            <person name="Jang Y."/>
            <person name="Kim J.-J."/>
            <person name="Kim K.H."/>
            <person name="Pangilinan J."/>
            <person name="Lipzen A."/>
            <person name="Riley R."/>
            <person name="Grigoriev I.V."/>
            <person name="Spatafora J.W."/>
            <person name="Choi I.-G."/>
        </authorList>
    </citation>
    <scope>NUCLEOTIDE SEQUENCE [LARGE SCALE GENOMIC DNA]</scope>
    <source>
        <strain evidence="5 6">KUC8140</strain>
    </source>
</reference>
<feature type="domain" description="AMP-dependent synthetase/ligase" evidence="2">
    <location>
        <begin position="106"/>
        <end position="487"/>
    </location>
</feature>
<proteinExistence type="inferred from homology"/>
<evidence type="ECO:0000256" key="1">
    <source>
        <dbReference type="ARBA" id="ARBA00006432"/>
    </source>
</evidence>
<sequence length="694" mass="75689">MHPQLSIHGISLLDRKSEANGEWSEDAKSFWLHAAKGIDWFKQPSIAYGPSRNSSGRDVWFPDGVLNTCYEALDRHCLPTPRNPNASARPCLHCASSMPEASGRPSFTLSYGEVLEKVKTLAGVLRNRMNVKEGDTVVIYMAMVPECAIAMLACARIGAIHSVVFGGFAPRELAKRIDDAQPKALLASSCGIEPRGVIEYKPLVDSALKFATHKPGSVLILLREDIRDHKPPTLSRSALVPELDWEAECASLPAQQRAHECTPMPSEAPLYTLYTSGTTAQPKGVVRASGGYAVALRYSMEHVFGLQVGETMFCASDLGWVVGHSYILYAPLLRGCATVIFEGKPIIPDAGIFWKIIDAYKCNAMFTAPTALRAVSRTDPGAELMRKYNLRSLRSLYLAGERSEPNIIIKYQKLLDQLGAPGAIVNDNYWSTESGSPITAIAMSNSFPALKPRPGSAGFVLPGMDVRVVDDKGEELPRGEMGNIVLSPPLAPSALTTLWRNDQKFHDAYWARFAAFGKNWFDTGDAGMIDQDGYVHVLSRADDVMNVAGHRLSTSLLEQVIASHEFVAECCVVGKPDELKGHVPFALVALQLGKDAEAVDPDVLLKEVNAQIREDVGAIASLGGLVIGRLPKTRSGKTLRRTIRGIVEACARGQYDVTPTYPPTIEDVAVVEQAQITISKYFKTRSEVKVQSKL</sequence>
<evidence type="ECO:0000313" key="6">
    <source>
        <dbReference type="Proteomes" id="UP000053477"/>
    </source>
</evidence>
<dbReference type="STRING" id="27342.A0A0H2RTG3"/>
<dbReference type="OrthoDB" id="1706066at2759"/>
<accession>A0A0H2RTG3</accession>
<dbReference type="Proteomes" id="UP000053477">
    <property type="component" value="Unassembled WGS sequence"/>
</dbReference>
<name>A0A0H2RTG3_9AGAM</name>
<dbReference type="AlphaFoldDB" id="A0A0H2RTG3"/>
<evidence type="ECO:0000259" key="2">
    <source>
        <dbReference type="Pfam" id="PF00501"/>
    </source>
</evidence>
<feature type="domain" description="AMP-binding enzyme C-terminal" evidence="3">
    <location>
        <begin position="557"/>
        <end position="637"/>
    </location>
</feature>
<dbReference type="InterPro" id="IPR025110">
    <property type="entry name" value="AMP-bd_C"/>
</dbReference>
<dbReference type="PANTHER" id="PTHR43347">
    <property type="entry name" value="ACYL-COA SYNTHETASE"/>
    <property type="match status" value="1"/>
</dbReference>
<dbReference type="GO" id="GO:0050218">
    <property type="term" value="F:propionate-CoA ligase activity"/>
    <property type="evidence" value="ECO:0007669"/>
    <property type="project" value="TreeGrafter"/>
</dbReference>
<feature type="domain" description="Acetyl-coenzyme A synthetase N-terminal" evidence="4">
    <location>
        <begin position="22"/>
        <end position="72"/>
    </location>
</feature>
<dbReference type="InterPro" id="IPR045851">
    <property type="entry name" value="AMP-bd_C_sf"/>
</dbReference>
<dbReference type="Pfam" id="PF16177">
    <property type="entry name" value="ACAS_N"/>
    <property type="match status" value="1"/>
</dbReference>
<dbReference type="InterPro" id="IPR032387">
    <property type="entry name" value="ACAS_N"/>
</dbReference>
<dbReference type="Gene3D" id="3.40.50.12780">
    <property type="entry name" value="N-terminal domain of ligase-like"/>
    <property type="match status" value="1"/>
</dbReference>
<dbReference type="InterPro" id="IPR042099">
    <property type="entry name" value="ANL_N_sf"/>
</dbReference>
<dbReference type="EMBL" id="KQ085934">
    <property type="protein sequence ID" value="KLO15119.1"/>
    <property type="molecule type" value="Genomic_DNA"/>
</dbReference>
<evidence type="ECO:0000259" key="3">
    <source>
        <dbReference type="Pfam" id="PF13193"/>
    </source>
</evidence>
<keyword evidence="6" id="KW-1185">Reference proteome</keyword>
<dbReference type="InterPro" id="IPR000873">
    <property type="entry name" value="AMP-dep_synth/lig_dom"/>
</dbReference>
<dbReference type="Pfam" id="PF13193">
    <property type="entry name" value="AMP-binding_C"/>
    <property type="match status" value="1"/>
</dbReference>
<dbReference type="InParanoid" id="A0A0H2RTG3"/>
<comment type="similarity">
    <text evidence="1">Belongs to the ATP-dependent AMP-binding enzyme family.</text>
</comment>
<dbReference type="PANTHER" id="PTHR43347:SF3">
    <property type="entry name" value="ACYL-COA SYNTHETASE SHORT-CHAIN FAMILY MEMBER 3, MITOCHONDRIAL"/>
    <property type="match status" value="1"/>
</dbReference>
<organism evidence="5 6">
    <name type="scientific">Schizopora paradoxa</name>
    <dbReference type="NCBI Taxonomy" id="27342"/>
    <lineage>
        <taxon>Eukaryota</taxon>
        <taxon>Fungi</taxon>
        <taxon>Dikarya</taxon>
        <taxon>Basidiomycota</taxon>
        <taxon>Agaricomycotina</taxon>
        <taxon>Agaricomycetes</taxon>
        <taxon>Hymenochaetales</taxon>
        <taxon>Schizoporaceae</taxon>
        <taxon>Schizopora</taxon>
    </lineage>
</organism>